<dbReference type="AlphaFoldDB" id="A0A8S9FIP9"/>
<accession>A0A8S9FIP9</accession>
<protein>
    <submittedName>
        <fullName evidence="2">Uncharacterized protein</fullName>
    </submittedName>
</protein>
<evidence type="ECO:0000313" key="2">
    <source>
        <dbReference type="EMBL" id="KAF2533550.1"/>
    </source>
</evidence>
<proteinExistence type="predicted"/>
<gene>
    <name evidence="2" type="ORF">F2Q70_00030593</name>
</gene>
<comment type="caution">
    <text evidence="2">The sequence shown here is derived from an EMBL/GenBank/DDBJ whole genome shotgun (WGS) entry which is preliminary data.</text>
</comment>
<dbReference type="EMBL" id="QGKY02002305">
    <property type="protein sequence ID" value="KAF2533550.1"/>
    <property type="molecule type" value="Genomic_DNA"/>
</dbReference>
<evidence type="ECO:0000256" key="1">
    <source>
        <dbReference type="SAM" id="MobiDB-lite"/>
    </source>
</evidence>
<reference evidence="2" key="1">
    <citation type="submission" date="2019-12" db="EMBL/GenBank/DDBJ databases">
        <title>Genome sequencing and annotation of Brassica cretica.</title>
        <authorList>
            <person name="Studholme D.J."/>
            <person name="Sarris P.F."/>
        </authorList>
    </citation>
    <scope>NUCLEOTIDE SEQUENCE</scope>
    <source>
        <strain evidence="2">PFS-102/07</strain>
        <tissue evidence="2">Leaf</tissue>
    </source>
</reference>
<feature type="region of interest" description="Disordered" evidence="1">
    <location>
        <begin position="1"/>
        <end position="59"/>
    </location>
</feature>
<organism evidence="2">
    <name type="scientific">Brassica cretica</name>
    <name type="common">Mustard</name>
    <dbReference type="NCBI Taxonomy" id="69181"/>
    <lineage>
        <taxon>Eukaryota</taxon>
        <taxon>Viridiplantae</taxon>
        <taxon>Streptophyta</taxon>
        <taxon>Embryophyta</taxon>
        <taxon>Tracheophyta</taxon>
        <taxon>Spermatophyta</taxon>
        <taxon>Magnoliopsida</taxon>
        <taxon>eudicotyledons</taxon>
        <taxon>Gunneridae</taxon>
        <taxon>Pentapetalae</taxon>
        <taxon>rosids</taxon>
        <taxon>malvids</taxon>
        <taxon>Brassicales</taxon>
        <taxon>Brassicaceae</taxon>
        <taxon>Brassiceae</taxon>
        <taxon>Brassica</taxon>
    </lineage>
</organism>
<name>A0A8S9FIP9_BRACR</name>
<sequence>MSNKTRDKMRRKTRSSSPFAAARVGLRAEVPTSLGTSALDGGSSTSGSHPQTETMSPSQ</sequence>
<feature type="compositionally biased region" description="Polar residues" evidence="1">
    <location>
        <begin position="42"/>
        <end position="59"/>
    </location>
</feature>